<dbReference type="SUPFAM" id="SSF56349">
    <property type="entry name" value="DNA breaking-rejoining enzymes"/>
    <property type="match status" value="1"/>
</dbReference>
<sequence length="414" mass="46010">MPKKANEVGALGLNKEKYTKAGRYSVGGVAGLYLKVSPSGARSWVLRVIVGNKRRDMGLGGFPDVTLAQARDKARQVRADLEKGIDPIAARNANKSALIAARNKEITFEKAATLFIDTKSLGWKNAKHTAQWSATLKTYAYPIIGKMQVKDIESPHILKILEPIWGTKTETASRLRGRIEQVIDWTIAARYIAGENPAKWQGRLDKLLPHPSKVAKIKHHPAMAYTEIGKFMADLRHKVGVSVRLLEFTILTAVRSGEARGATWAEIDLDAGVWTIPAERMKAKKEHRVPLSEPALKILREMPRIDDGALVFQAPRGGMLSDMAMTAIMRRMGQDTVPHGFRSTFRDWCAECTNYPREVAEMALAHAIDNKVEAAYRRGDLFEKRARLMAEWAKFCGTISLSAEVISLNKKVSA</sequence>
<keyword evidence="7" id="KW-1185">Reference proteome</keyword>
<dbReference type="PANTHER" id="PTHR30629:SF2">
    <property type="entry name" value="PROPHAGE INTEGRASE INTS-RELATED"/>
    <property type="match status" value="1"/>
</dbReference>
<evidence type="ECO:0000256" key="2">
    <source>
        <dbReference type="ARBA" id="ARBA00022908"/>
    </source>
</evidence>
<dbReference type="PROSITE" id="PS51898">
    <property type="entry name" value="TYR_RECOMBINASE"/>
    <property type="match status" value="1"/>
</dbReference>
<evidence type="ECO:0000256" key="3">
    <source>
        <dbReference type="ARBA" id="ARBA00023125"/>
    </source>
</evidence>
<dbReference type="GO" id="GO:0003677">
    <property type="term" value="F:DNA binding"/>
    <property type="evidence" value="ECO:0007669"/>
    <property type="project" value="UniProtKB-KW"/>
</dbReference>
<name>A0A368L7B7_9BURK</name>
<dbReference type="InterPro" id="IPR038488">
    <property type="entry name" value="Integrase_DNA-bd_sf"/>
</dbReference>
<dbReference type="Proteomes" id="UP000252357">
    <property type="component" value="Unassembled WGS sequence"/>
</dbReference>
<dbReference type="RefSeq" id="WP_114401738.1">
    <property type="nucleotide sequence ID" value="NZ_QPGB01000001.1"/>
</dbReference>
<dbReference type="Pfam" id="PF22022">
    <property type="entry name" value="Phage_int_M"/>
    <property type="match status" value="1"/>
</dbReference>
<dbReference type="PANTHER" id="PTHR30629">
    <property type="entry name" value="PROPHAGE INTEGRASE"/>
    <property type="match status" value="1"/>
</dbReference>
<feature type="domain" description="Tyr recombinase" evidence="5">
    <location>
        <begin position="218"/>
        <end position="389"/>
    </location>
</feature>
<dbReference type="Pfam" id="PF00589">
    <property type="entry name" value="Phage_integrase"/>
    <property type="match status" value="1"/>
</dbReference>
<dbReference type="OrthoDB" id="9775880at2"/>
<accession>A0A368L7B7</accession>
<evidence type="ECO:0000313" key="7">
    <source>
        <dbReference type="Proteomes" id="UP000252357"/>
    </source>
</evidence>
<dbReference type="Gene3D" id="1.10.443.10">
    <property type="entry name" value="Intergrase catalytic core"/>
    <property type="match status" value="1"/>
</dbReference>
<evidence type="ECO:0000256" key="4">
    <source>
        <dbReference type="ARBA" id="ARBA00023172"/>
    </source>
</evidence>
<evidence type="ECO:0000256" key="1">
    <source>
        <dbReference type="ARBA" id="ARBA00008857"/>
    </source>
</evidence>
<dbReference type="InterPro" id="IPR050808">
    <property type="entry name" value="Phage_Integrase"/>
</dbReference>
<dbReference type="Pfam" id="PF13356">
    <property type="entry name" value="Arm-DNA-bind_3"/>
    <property type="match status" value="1"/>
</dbReference>
<comment type="similarity">
    <text evidence="1">Belongs to the 'phage' integrase family.</text>
</comment>
<organism evidence="6 7">
    <name type="scientific">Parvibium lacunae</name>
    <dbReference type="NCBI Taxonomy" id="1888893"/>
    <lineage>
        <taxon>Bacteria</taxon>
        <taxon>Pseudomonadati</taxon>
        <taxon>Pseudomonadota</taxon>
        <taxon>Betaproteobacteria</taxon>
        <taxon>Burkholderiales</taxon>
        <taxon>Alcaligenaceae</taxon>
        <taxon>Parvibium</taxon>
    </lineage>
</organism>
<dbReference type="CDD" id="cd00801">
    <property type="entry name" value="INT_P4_C"/>
    <property type="match status" value="1"/>
</dbReference>
<evidence type="ECO:0000313" key="6">
    <source>
        <dbReference type="EMBL" id="RCS59588.1"/>
    </source>
</evidence>
<dbReference type="InterPro" id="IPR053876">
    <property type="entry name" value="Phage_int_M"/>
</dbReference>
<evidence type="ECO:0000259" key="5">
    <source>
        <dbReference type="PROSITE" id="PS51898"/>
    </source>
</evidence>
<dbReference type="InterPro" id="IPR025166">
    <property type="entry name" value="Integrase_DNA_bind_dom"/>
</dbReference>
<protein>
    <submittedName>
        <fullName evidence="6">Site-specific integrase</fullName>
    </submittedName>
</protein>
<comment type="caution">
    <text evidence="6">The sequence shown here is derived from an EMBL/GenBank/DDBJ whole genome shotgun (WGS) entry which is preliminary data.</text>
</comment>
<dbReference type="Gene3D" id="1.10.150.130">
    <property type="match status" value="1"/>
</dbReference>
<dbReference type="AlphaFoldDB" id="A0A368L7B7"/>
<keyword evidence="3" id="KW-0238">DNA-binding</keyword>
<gene>
    <name evidence="6" type="ORF">DU000_02395</name>
</gene>
<keyword evidence="2" id="KW-0229">DNA integration</keyword>
<proteinExistence type="inferred from homology"/>
<dbReference type="GO" id="GO:0015074">
    <property type="term" value="P:DNA integration"/>
    <property type="evidence" value="ECO:0007669"/>
    <property type="project" value="UniProtKB-KW"/>
</dbReference>
<dbReference type="EMBL" id="QPGB01000001">
    <property type="protein sequence ID" value="RCS59588.1"/>
    <property type="molecule type" value="Genomic_DNA"/>
</dbReference>
<dbReference type="InterPro" id="IPR010998">
    <property type="entry name" value="Integrase_recombinase_N"/>
</dbReference>
<dbReference type="InterPro" id="IPR002104">
    <property type="entry name" value="Integrase_catalytic"/>
</dbReference>
<keyword evidence="4" id="KW-0233">DNA recombination</keyword>
<dbReference type="Gene3D" id="3.30.160.390">
    <property type="entry name" value="Integrase, DNA-binding domain"/>
    <property type="match status" value="1"/>
</dbReference>
<dbReference type="InterPro" id="IPR013762">
    <property type="entry name" value="Integrase-like_cat_sf"/>
</dbReference>
<reference evidence="6 7" key="1">
    <citation type="journal article" date="2018" name="Int. J. Syst. Evol. Microbiol.">
        <title>Parvibium lacunae gen. nov., sp. nov., a new member of the family Alcaligenaceae isolated from a freshwater pond.</title>
        <authorList>
            <person name="Chen W.M."/>
            <person name="Xie P.B."/>
            <person name="Hsu M.Y."/>
            <person name="Sheu S.Y."/>
        </authorList>
    </citation>
    <scope>NUCLEOTIDE SEQUENCE [LARGE SCALE GENOMIC DNA]</scope>
    <source>
        <strain evidence="6 7">KMB9</strain>
    </source>
</reference>
<dbReference type="InterPro" id="IPR011010">
    <property type="entry name" value="DNA_brk_join_enz"/>
</dbReference>
<dbReference type="GO" id="GO:0006310">
    <property type="term" value="P:DNA recombination"/>
    <property type="evidence" value="ECO:0007669"/>
    <property type="project" value="UniProtKB-KW"/>
</dbReference>